<dbReference type="PANTHER" id="PTHR45138">
    <property type="entry name" value="REGULATORY COMPONENTS OF SENSORY TRANSDUCTION SYSTEM"/>
    <property type="match status" value="1"/>
</dbReference>
<gene>
    <name evidence="4" type="ORF">L9059_16300</name>
</gene>
<dbReference type="InterPro" id="IPR003018">
    <property type="entry name" value="GAF"/>
</dbReference>
<name>A0ABT0F2B9_9PSED</name>
<evidence type="ECO:0000256" key="1">
    <source>
        <dbReference type="ARBA" id="ARBA00012528"/>
    </source>
</evidence>
<dbReference type="InterPro" id="IPR050469">
    <property type="entry name" value="Diguanylate_Cyclase"/>
</dbReference>
<dbReference type="Gene3D" id="3.30.70.270">
    <property type="match status" value="1"/>
</dbReference>
<dbReference type="CDD" id="cd01949">
    <property type="entry name" value="GGDEF"/>
    <property type="match status" value="1"/>
</dbReference>
<dbReference type="InterPro" id="IPR029787">
    <property type="entry name" value="Nucleotide_cyclase"/>
</dbReference>
<dbReference type="SMART" id="SM00065">
    <property type="entry name" value="GAF"/>
    <property type="match status" value="1"/>
</dbReference>
<keyword evidence="5" id="KW-1185">Reference proteome</keyword>
<comment type="caution">
    <text evidence="4">The sequence shown here is derived from an EMBL/GenBank/DDBJ whole genome shotgun (WGS) entry which is preliminary data.</text>
</comment>
<dbReference type="PROSITE" id="PS50887">
    <property type="entry name" value="GGDEF"/>
    <property type="match status" value="1"/>
</dbReference>
<dbReference type="NCBIfam" id="TIGR00254">
    <property type="entry name" value="GGDEF"/>
    <property type="match status" value="1"/>
</dbReference>
<dbReference type="EMBL" id="JAKNRW010000012">
    <property type="protein sequence ID" value="MCK1791724.1"/>
    <property type="molecule type" value="Genomic_DNA"/>
</dbReference>
<organism evidence="4 5">
    <name type="scientific">Pseudomonas violetae</name>
    <dbReference type="NCBI Taxonomy" id="2915813"/>
    <lineage>
        <taxon>Bacteria</taxon>
        <taxon>Pseudomonadati</taxon>
        <taxon>Pseudomonadota</taxon>
        <taxon>Gammaproteobacteria</taxon>
        <taxon>Pseudomonadales</taxon>
        <taxon>Pseudomonadaceae</taxon>
        <taxon>Pseudomonas</taxon>
    </lineage>
</organism>
<protein>
    <recommendedName>
        <fullName evidence="1">diguanylate cyclase</fullName>
        <ecNumber evidence="1">2.7.7.65</ecNumber>
    </recommendedName>
</protein>
<dbReference type="EC" id="2.7.7.65" evidence="1"/>
<evidence type="ECO:0000259" key="3">
    <source>
        <dbReference type="PROSITE" id="PS50887"/>
    </source>
</evidence>
<dbReference type="InterPro" id="IPR000160">
    <property type="entry name" value="GGDEF_dom"/>
</dbReference>
<evidence type="ECO:0000313" key="5">
    <source>
        <dbReference type="Proteomes" id="UP001299876"/>
    </source>
</evidence>
<evidence type="ECO:0000256" key="2">
    <source>
        <dbReference type="ARBA" id="ARBA00034247"/>
    </source>
</evidence>
<reference evidence="4 5" key="1">
    <citation type="submission" date="2022-02" db="EMBL/GenBank/DDBJ databases">
        <title>Comparative genomics of the first Antarctic Pseudomonas spp. capable of biotransforming 2,4,6-Trinitrotoluene.</title>
        <authorList>
            <person name="Cabrera M.A."/>
            <person name="Marquez S.L."/>
            <person name="Perez-Donoso J.M."/>
        </authorList>
    </citation>
    <scope>NUCLEOTIDE SEQUENCE [LARGE SCALE GENOMIC DNA]</scope>
    <source>
        <strain evidence="4 5">TNT19</strain>
    </source>
</reference>
<dbReference type="SUPFAM" id="SSF55781">
    <property type="entry name" value="GAF domain-like"/>
    <property type="match status" value="1"/>
</dbReference>
<comment type="catalytic activity">
    <reaction evidence="2">
        <text>2 GTP = 3',3'-c-di-GMP + 2 diphosphate</text>
        <dbReference type="Rhea" id="RHEA:24898"/>
        <dbReference type="ChEBI" id="CHEBI:33019"/>
        <dbReference type="ChEBI" id="CHEBI:37565"/>
        <dbReference type="ChEBI" id="CHEBI:58805"/>
        <dbReference type="EC" id="2.7.7.65"/>
    </reaction>
</comment>
<sequence>MASLARRAHLKHANAGSGSGAAMFPLRRPLEIFTSEQNMSDFEDAAREALAFLRRRLGFDLWMITRTENDDWTVLHCEDQSYDVHPGQLFSWSDSFCSEMVKGNGPRIAPDSELVAAYSSAPISKKLPIRAYIGVPLLLSDGSLFGTLCAVDPKPQPVNIQEDQELMEMIGMMLSKILQMELKADNESSRAERFEAQALSDALTGLYNRAGWEQLVASEDGRNRRYGKSSAVVVIDLDDLKLVNDSNGHAAGDELIRCAADTLTQASRTDDIVARLGGDEFAIIGVNCDKAGGEALRERVTQALHQSGVRASLGMAWLTPGTT</sequence>
<accession>A0ABT0F2B9</accession>
<evidence type="ECO:0000313" key="4">
    <source>
        <dbReference type="EMBL" id="MCK1791724.1"/>
    </source>
</evidence>
<feature type="domain" description="GGDEF" evidence="3">
    <location>
        <begin position="228"/>
        <end position="323"/>
    </location>
</feature>
<dbReference type="SUPFAM" id="SSF55073">
    <property type="entry name" value="Nucleotide cyclase"/>
    <property type="match status" value="1"/>
</dbReference>
<dbReference type="InterPro" id="IPR029016">
    <property type="entry name" value="GAF-like_dom_sf"/>
</dbReference>
<dbReference type="PANTHER" id="PTHR45138:SF9">
    <property type="entry name" value="DIGUANYLATE CYCLASE DGCM-RELATED"/>
    <property type="match status" value="1"/>
</dbReference>
<dbReference type="Proteomes" id="UP001299876">
    <property type="component" value="Unassembled WGS sequence"/>
</dbReference>
<dbReference type="Gene3D" id="3.30.450.40">
    <property type="match status" value="1"/>
</dbReference>
<dbReference type="SMART" id="SM00267">
    <property type="entry name" value="GGDEF"/>
    <property type="match status" value="1"/>
</dbReference>
<dbReference type="Pfam" id="PF01590">
    <property type="entry name" value="GAF"/>
    <property type="match status" value="1"/>
</dbReference>
<dbReference type="InterPro" id="IPR043128">
    <property type="entry name" value="Rev_trsase/Diguanyl_cyclase"/>
</dbReference>
<dbReference type="Pfam" id="PF00990">
    <property type="entry name" value="GGDEF"/>
    <property type="match status" value="1"/>
</dbReference>
<dbReference type="RefSeq" id="WP_247292019.1">
    <property type="nucleotide sequence ID" value="NZ_JAKNRW010000012.1"/>
</dbReference>
<proteinExistence type="predicted"/>